<dbReference type="SMART" id="SM00364">
    <property type="entry name" value="LRR_BAC"/>
    <property type="match status" value="4"/>
</dbReference>
<dbReference type="InterPro" id="IPR001611">
    <property type="entry name" value="Leu-rich_rpt"/>
</dbReference>
<protein>
    <submittedName>
        <fullName evidence="4">Uncharacterized protein</fullName>
    </submittedName>
</protein>
<evidence type="ECO:0000256" key="1">
    <source>
        <dbReference type="ARBA" id="ARBA00022614"/>
    </source>
</evidence>
<dbReference type="InterPro" id="IPR050541">
    <property type="entry name" value="LRR_TM_domain-containing"/>
</dbReference>
<dbReference type="Gene3D" id="3.80.10.10">
    <property type="entry name" value="Ribonuclease Inhibitor"/>
    <property type="match status" value="1"/>
</dbReference>
<dbReference type="PANTHER" id="PTHR24369:SF210">
    <property type="entry name" value="CHAOPTIN-RELATED"/>
    <property type="match status" value="1"/>
</dbReference>
<dbReference type="PANTHER" id="PTHR24369">
    <property type="entry name" value="ANTIGEN BSP, PUTATIVE-RELATED"/>
    <property type="match status" value="1"/>
</dbReference>
<dbReference type="Proteomes" id="UP001208570">
    <property type="component" value="Unassembled WGS sequence"/>
</dbReference>
<keyword evidence="5" id="KW-1185">Reference proteome</keyword>
<evidence type="ECO:0000256" key="2">
    <source>
        <dbReference type="ARBA" id="ARBA00022729"/>
    </source>
</evidence>
<evidence type="ECO:0000313" key="4">
    <source>
        <dbReference type="EMBL" id="KAK2144544.1"/>
    </source>
</evidence>
<name>A0AAD9J1B4_9ANNE</name>
<gene>
    <name evidence="4" type="ORF">LSH36_748g02074</name>
</gene>
<dbReference type="AlphaFoldDB" id="A0AAD9J1B4"/>
<dbReference type="InterPro" id="IPR032675">
    <property type="entry name" value="LRR_dom_sf"/>
</dbReference>
<proteinExistence type="predicted"/>
<keyword evidence="2" id="KW-0732">Signal</keyword>
<evidence type="ECO:0000256" key="3">
    <source>
        <dbReference type="ARBA" id="ARBA00022737"/>
    </source>
</evidence>
<keyword evidence="3" id="KW-0677">Repeat</keyword>
<sequence>MKSSLMVIPKLQMYIHVVYILITVMLQQVDTYTYIARVYKDKGTPLNEVPSTIPTDALKIRLISNNISYIDTFRPFPHLIFLEVTQNHLKEFPDLSNLSQTLKTLKNDMTYIQPWRLDALTKLQYLSISHNPLTFVPDVSGPGSSLASLILSNTMLAEFPDLFNLGRSLKFIELWKVNMTGKVTPEKLSALKQLTIYKCPICGVSKFPVLPNPGIIQQLLLKINQLTVVPSDLFLKYRSLEVLELNNNKIVSLPDPCYIPTTMTKINIGNNPLDCTNWVKRLQDVIAQGLVTLASTAITKCSNPAPLARKRIEDAAVPDDPIVVTPHTAGSLTGLVLEKDAWFVCRIPIIKKWHHISPIQCSGYCALHENCTWFGFTPDPGFPRSGTCGVADKHDPDAVYERFANNFYLD</sequence>
<dbReference type="SUPFAM" id="SSF52058">
    <property type="entry name" value="L domain-like"/>
    <property type="match status" value="1"/>
</dbReference>
<dbReference type="EMBL" id="JAODUP010000748">
    <property type="protein sequence ID" value="KAK2144544.1"/>
    <property type="molecule type" value="Genomic_DNA"/>
</dbReference>
<evidence type="ECO:0000313" key="5">
    <source>
        <dbReference type="Proteomes" id="UP001208570"/>
    </source>
</evidence>
<dbReference type="GO" id="GO:0005886">
    <property type="term" value="C:plasma membrane"/>
    <property type="evidence" value="ECO:0007669"/>
    <property type="project" value="TreeGrafter"/>
</dbReference>
<comment type="caution">
    <text evidence="4">The sequence shown here is derived from an EMBL/GenBank/DDBJ whole genome shotgun (WGS) entry which is preliminary data.</text>
</comment>
<keyword evidence="1" id="KW-0433">Leucine-rich repeat</keyword>
<accession>A0AAD9J1B4</accession>
<reference evidence="4" key="1">
    <citation type="journal article" date="2023" name="Mol. Biol. Evol.">
        <title>Third-Generation Sequencing Reveals the Adaptive Role of the Epigenome in Three Deep-Sea Polychaetes.</title>
        <authorList>
            <person name="Perez M."/>
            <person name="Aroh O."/>
            <person name="Sun Y."/>
            <person name="Lan Y."/>
            <person name="Juniper S.K."/>
            <person name="Young C.R."/>
            <person name="Angers B."/>
            <person name="Qian P.Y."/>
        </authorList>
    </citation>
    <scope>NUCLEOTIDE SEQUENCE</scope>
    <source>
        <strain evidence="4">P08H-3</strain>
    </source>
</reference>
<organism evidence="4 5">
    <name type="scientific">Paralvinella palmiformis</name>
    <dbReference type="NCBI Taxonomy" id="53620"/>
    <lineage>
        <taxon>Eukaryota</taxon>
        <taxon>Metazoa</taxon>
        <taxon>Spiralia</taxon>
        <taxon>Lophotrochozoa</taxon>
        <taxon>Annelida</taxon>
        <taxon>Polychaeta</taxon>
        <taxon>Sedentaria</taxon>
        <taxon>Canalipalpata</taxon>
        <taxon>Terebellida</taxon>
        <taxon>Terebelliformia</taxon>
        <taxon>Alvinellidae</taxon>
        <taxon>Paralvinella</taxon>
    </lineage>
</organism>
<dbReference type="PROSITE" id="PS51450">
    <property type="entry name" value="LRR"/>
    <property type="match status" value="2"/>
</dbReference>